<dbReference type="AlphaFoldDB" id="A0A918C6K6"/>
<protein>
    <submittedName>
        <fullName evidence="2">Uncharacterized protein</fullName>
    </submittedName>
</protein>
<comment type="caution">
    <text evidence="2">The sequence shown here is derived from an EMBL/GenBank/DDBJ whole genome shotgun (WGS) entry which is preliminary data.</text>
</comment>
<reference evidence="2" key="2">
    <citation type="submission" date="2020-09" db="EMBL/GenBank/DDBJ databases">
        <authorList>
            <person name="Sun Q."/>
            <person name="Ohkuma M."/>
        </authorList>
    </citation>
    <scope>NUCLEOTIDE SEQUENCE</scope>
    <source>
        <strain evidence="2">JCM 4403</strain>
    </source>
</reference>
<dbReference type="Proteomes" id="UP000656732">
    <property type="component" value="Unassembled WGS sequence"/>
</dbReference>
<name>A0A918C6K6_9ACTN</name>
<evidence type="ECO:0000313" key="3">
    <source>
        <dbReference type="Proteomes" id="UP000656732"/>
    </source>
</evidence>
<dbReference type="EMBL" id="BMTU01000021">
    <property type="protein sequence ID" value="GGR08294.1"/>
    <property type="molecule type" value="Genomic_DNA"/>
</dbReference>
<evidence type="ECO:0000313" key="2">
    <source>
        <dbReference type="EMBL" id="GGR08294.1"/>
    </source>
</evidence>
<evidence type="ECO:0000256" key="1">
    <source>
        <dbReference type="SAM" id="MobiDB-lite"/>
    </source>
</evidence>
<feature type="region of interest" description="Disordered" evidence="1">
    <location>
        <begin position="1"/>
        <end position="28"/>
    </location>
</feature>
<keyword evidence="3" id="KW-1185">Reference proteome</keyword>
<organism evidence="2 3">
    <name type="scientific">Streptomyces pilosus</name>
    <dbReference type="NCBI Taxonomy" id="28893"/>
    <lineage>
        <taxon>Bacteria</taxon>
        <taxon>Bacillati</taxon>
        <taxon>Actinomycetota</taxon>
        <taxon>Actinomycetes</taxon>
        <taxon>Kitasatosporales</taxon>
        <taxon>Streptomycetaceae</taxon>
        <taxon>Streptomyces</taxon>
    </lineage>
</organism>
<sequence>MAHHLATPEPGKKGGKGNGQGGVGAPSWEGAPVCVVKVEGQYVRVVEGGPSRRGMYE</sequence>
<reference evidence="2" key="1">
    <citation type="journal article" date="2014" name="Int. J. Syst. Evol. Microbiol.">
        <title>Complete genome sequence of Corynebacterium casei LMG S-19264T (=DSM 44701T), isolated from a smear-ripened cheese.</title>
        <authorList>
            <consortium name="US DOE Joint Genome Institute (JGI-PGF)"/>
            <person name="Walter F."/>
            <person name="Albersmeier A."/>
            <person name="Kalinowski J."/>
            <person name="Ruckert C."/>
        </authorList>
    </citation>
    <scope>NUCLEOTIDE SEQUENCE</scope>
    <source>
        <strain evidence="2">JCM 4403</strain>
    </source>
</reference>
<gene>
    <name evidence="2" type="ORF">GCM10010280_65140</name>
</gene>
<accession>A0A918C6K6</accession>
<proteinExistence type="predicted"/>